<name>A0A811STP5_9POAL</name>
<reference evidence="6" key="1">
    <citation type="submission" date="2020-10" db="EMBL/GenBank/DDBJ databases">
        <authorList>
            <person name="Han B."/>
            <person name="Lu T."/>
            <person name="Zhao Q."/>
            <person name="Huang X."/>
            <person name="Zhao Y."/>
        </authorList>
    </citation>
    <scope>NUCLEOTIDE SEQUENCE</scope>
</reference>
<evidence type="ECO:0000256" key="4">
    <source>
        <dbReference type="RuleBase" id="RU003704"/>
    </source>
</evidence>
<dbReference type="SUPFAM" id="SSF53613">
    <property type="entry name" value="Ribokinase-like"/>
    <property type="match status" value="1"/>
</dbReference>
<dbReference type="OrthoDB" id="204058at2759"/>
<proteinExistence type="inferred from homology"/>
<keyword evidence="3 4" id="KW-0418">Kinase</keyword>
<dbReference type="GO" id="GO:0016301">
    <property type="term" value="F:kinase activity"/>
    <property type="evidence" value="ECO:0007669"/>
    <property type="project" value="UniProtKB-KW"/>
</dbReference>
<evidence type="ECO:0000313" key="7">
    <source>
        <dbReference type="Proteomes" id="UP000604825"/>
    </source>
</evidence>
<sequence length="440" mass="46873">MVPCAQQLQLPTAPLHTLRQAGRIPLRRPHRRSGRTIAAMISASASSGTPNPVVLGCGGISVDYLATVASFPNPDDKIRSLALKVQGGGNTGNALTAAARLGLRPRIISKVANDAQGRSILNELQSDGVDTSYILVAENGNSAFSYIIVDEQTKTRTCIHTPGSPPMVPEELTKANLSSALDGADIVYFDVRLHDTALLVAEEASQRKIPILVDAERKREGLDELLNFASYVVCSAKFPQAWTGASSTPVALVSMLSRLPNIKFVIVTLGEKGCLMLERSMTDASEAGEIDAEALFESLEKKVDRSSNIPKCIASKPNLRIRADGVVSISGRLLLGTAEVIPPGELVDTTGAGDAFIGAVLYASQLPFLKSVVSSEAISFLCYADIMVYALACHQRGCCLLLHKWLVAVAEVWGLEAAFPIAQIHAWLAIDLNSAGLHPV</sequence>
<evidence type="ECO:0000313" key="6">
    <source>
        <dbReference type="EMBL" id="CAD6343922.1"/>
    </source>
</evidence>
<dbReference type="Gene3D" id="3.40.1190.20">
    <property type="match status" value="1"/>
</dbReference>
<keyword evidence="7" id="KW-1185">Reference proteome</keyword>
<organism evidence="6 7">
    <name type="scientific">Miscanthus lutarioriparius</name>
    <dbReference type="NCBI Taxonomy" id="422564"/>
    <lineage>
        <taxon>Eukaryota</taxon>
        <taxon>Viridiplantae</taxon>
        <taxon>Streptophyta</taxon>
        <taxon>Embryophyta</taxon>
        <taxon>Tracheophyta</taxon>
        <taxon>Spermatophyta</taxon>
        <taxon>Magnoliopsida</taxon>
        <taxon>Liliopsida</taxon>
        <taxon>Poales</taxon>
        <taxon>Poaceae</taxon>
        <taxon>PACMAD clade</taxon>
        <taxon>Panicoideae</taxon>
        <taxon>Andropogonodae</taxon>
        <taxon>Andropogoneae</taxon>
        <taxon>Saccharinae</taxon>
        <taxon>Miscanthus</taxon>
    </lineage>
</organism>
<comment type="caution">
    <text evidence="6">The sequence shown here is derived from an EMBL/GenBank/DDBJ whole genome shotgun (WGS) entry which is preliminary data.</text>
</comment>
<feature type="domain" description="Carbohydrate kinase PfkB" evidence="5">
    <location>
        <begin position="61"/>
        <end position="280"/>
    </location>
</feature>
<dbReference type="AlphaFoldDB" id="A0A811STP5"/>
<dbReference type="InterPro" id="IPR052562">
    <property type="entry name" value="Ketohexokinase-related"/>
</dbReference>
<evidence type="ECO:0000256" key="2">
    <source>
        <dbReference type="ARBA" id="ARBA00022679"/>
    </source>
</evidence>
<gene>
    <name evidence="6" type="ORF">NCGR_LOCUS68020</name>
</gene>
<dbReference type="PRINTS" id="PR00990">
    <property type="entry name" value="RIBOKINASE"/>
</dbReference>
<dbReference type="CDD" id="cd01945">
    <property type="entry name" value="ribokinase_group_B"/>
    <property type="match status" value="1"/>
</dbReference>
<dbReference type="InterPro" id="IPR029056">
    <property type="entry name" value="Ribokinase-like"/>
</dbReference>
<accession>A0A811STP5</accession>
<dbReference type="InterPro" id="IPR011611">
    <property type="entry name" value="PfkB_dom"/>
</dbReference>
<comment type="similarity">
    <text evidence="1 4">Belongs to the carbohydrate kinase PfkB family.</text>
</comment>
<dbReference type="InterPro" id="IPR002139">
    <property type="entry name" value="Ribo/fructo_kinase"/>
</dbReference>
<dbReference type="PANTHER" id="PTHR42774">
    <property type="entry name" value="PHOSPHOTRANSFERASE SYSTEM TRANSPORT PROTEIN"/>
    <property type="match status" value="1"/>
</dbReference>
<dbReference type="Pfam" id="PF00294">
    <property type="entry name" value="PfkB"/>
    <property type="match status" value="1"/>
</dbReference>
<evidence type="ECO:0000256" key="1">
    <source>
        <dbReference type="ARBA" id="ARBA00010688"/>
    </source>
</evidence>
<dbReference type="InterPro" id="IPR002173">
    <property type="entry name" value="Carboh/pur_kinase_PfkB_CS"/>
</dbReference>
<dbReference type="EMBL" id="CAJGYO010000855">
    <property type="protein sequence ID" value="CAD6343922.1"/>
    <property type="molecule type" value="Genomic_DNA"/>
</dbReference>
<evidence type="ECO:0000259" key="5">
    <source>
        <dbReference type="Pfam" id="PF00294"/>
    </source>
</evidence>
<evidence type="ECO:0000256" key="3">
    <source>
        <dbReference type="ARBA" id="ARBA00022777"/>
    </source>
</evidence>
<protein>
    <recommendedName>
        <fullName evidence="5">Carbohydrate kinase PfkB domain-containing protein</fullName>
    </recommendedName>
</protein>
<keyword evidence="2 4" id="KW-0808">Transferase</keyword>
<dbReference type="Proteomes" id="UP000604825">
    <property type="component" value="Unassembled WGS sequence"/>
</dbReference>
<dbReference type="PANTHER" id="PTHR42774:SF3">
    <property type="entry name" value="KETOHEXOKINASE"/>
    <property type="match status" value="1"/>
</dbReference>
<dbReference type="PROSITE" id="PS00584">
    <property type="entry name" value="PFKB_KINASES_2"/>
    <property type="match status" value="1"/>
</dbReference>